<dbReference type="PROSITE" id="PS51910">
    <property type="entry name" value="GH18_2"/>
    <property type="match status" value="1"/>
</dbReference>
<evidence type="ECO:0000259" key="2">
    <source>
        <dbReference type="PROSITE" id="PS51910"/>
    </source>
</evidence>
<accession>A0A5B3GND0</accession>
<dbReference type="GO" id="GO:0005975">
    <property type="term" value="P:carbohydrate metabolic process"/>
    <property type="evidence" value="ECO:0007669"/>
    <property type="project" value="InterPro"/>
</dbReference>
<feature type="chain" id="PRO_5023149842" evidence="1">
    <location>
        <begin position="23"/>
        <end position="338"/>
    </location>
</feature>
<feature type="signal peptide" evidence="1">
    <location>
        <begin position="1"/>
        <end position="22"/>
    </location>
</feature>
<dbReference type="InterPro" id="IPR017853">
    <property type="entry name" value="GH"/>
</dbReference>
<dbReference type="SUPFAM" id="SSF51445">
    <property type="entry name" value="(Trans)glycosidases"/>
    <property type="match status" value="1"/>
</dbReference>
<reference evidence="3 4" key="1">
    <citation type="journal article" date="2019" name="Nat. Med.">
        <title>A library of human gut bacterial isolates paired with longitudinal multiomics data enables mechanistic microbiome research.</title>
        <authorList>
            <person name="Poyet M."/>
            <person name="Groussin M."/>
            <person name="Gibbons S.M."/>
            <person name="Avila-Pacheco J."/>
            <person name="Jiang X."/>
            <person name="Kearney S.M."/>
            <person name="Perrotta A.R."/>
            <person name="Berdy B."/>
            <person name="Zhao S."/>
            <person name="Lieberman T.D."/>
            <person name="Swanson P.K."/>
            <person name="Smith M."/>
            <person name="Roesemann S."/>
            <person name="Alexander J.E."/>
            <person name="Rich S.A."/>
            <person name="Livny J."/>
            <person name="Vlamakis H."/>
            <person name="Clish C."/>
            <person name="Bullock K."/>
            <person name="Deik A."/>
            <person name="Scott J."/>
            <person name="Pierce K.A."/>
            <person name="Xavier R.J."/>
            <person name="Alm E.J."/>
        </authorList>
    </citation>
    <scope>NUCLEOTIDE SEQUENCE [LARGE SCALE GENOMIC DNA]</scope>
    <source>
        <strain evidence="3 4">BIOML-A1</strain>
    </source>
</reference>
<dbReference type="Gene3D" id="3.20.20.80">
    <property type="entry name" value="Glycosidases"/>
    <property type="match status" value="1"/>
</dbReference>
<dbReference type="Proteomes" id="UP000322658">
    <property type="component" value="Unassembled WGS sequence"/>
</dbReference>
<dbReference type="GeneID" id="59809107"/>
<protein>
    <submittedName>
        <fullName evidence="3">Glycosyl hydrolase family 18</fullName>
    </submittedName>
</protein>
<evidence type="ECO:0000313" key="4">
    <source>
        <dbReference type="Proteomes" id="UP000322658"/>
    </source>
</evidence>
<dbReference type="GO" id="GO:0016787">
    <property type="term" value="F:hydrolase activity"/>
    <property type="evidence" value="ECO:0007669"/>
    <property type="project" value="UniProtKB-KW"/>
</dbReference>
<comment type="caution">
    <text evidence="3">The sequence shown here is derived from an EMBL/GenBank/DDBJ whole genome shotgun (WGS) entry which is preliminary data.</text>
</comment>
<name>A0A5B3GND0_9BACT</name>
<keyword evidence="1" id="KW-0732">Signal</keyword>
<feature type="domain" description="GH18" evidence="2">
    <location>
        <begin position="49"/>
        <end position="338"/>
    </location>
</feature>
<dbReference type="EMBL" id="VVXJ01000020">
    <property type="protein sequence ID" value="KAA2375017.1"/>
    <property type="molecule type" value="Genomic_DNA"/>
</dbReference>
<dbReference type="InterPro" id="IPR001223">
    <property type="entry name" value="Glyco_hydro18_cat"/>
</dbReference>
<dbReference type="AlphaFoldDB" id="A0A5B3GND0"/>
<dbReference type="RefSeq" id="WP_033395329.1">
    <property type="nucleotide sequence ID" value="NZ_CAXSTY010000003.1"/>
</dbReference>
<evidence type="ECO:0000256" key="1">
    <source>
        <dbReference type="SAM" id="SignalP"/>
    </source>
</evidence>
<proteinExistence type="predicted"/>
<keyword evidence="3" id="KW-0378">Hydrolase</keyword>
<evidence type="ECO:0000313" key="3">
    <source>
        <dbReference type="EMBL" id="KAA2375017.1"/>
    </source>
</evidence>
<sequence>MKKTLFITTLLLSAGAMFTSCNKDVENPDMQAQPEETAQVTRAYGDKTPLIEVYYEINDTNPLNALSYEMNGKKFIDLVQLFASNIQKDANGDPCIFFNDKLAPVMAAKATYIEPLQNAGIKVILNVLGDHKGIGISNLTDDQIEKFAAILTYIVKEYGLDGIGFDDEYADYSTPIDPTSASKLVLKLREKFNAEFPGERKIIQMFQWNYVSNISAAAGAEIDLADHGSFGPNVFQTSSAFAGVTNDRWCPQAIQMGQSYNAIFLNQIKTRSSQAASGNYGGIMMFNVRKASNVNPLPVFQKIAEGAFGATVTYTGTEYSQDWTFNPAGYTITYADIQ</sequence>
<gene>
    <name evidence="3" type="ORF">F2Y07_09785</name>
</gene>
<organism evidence="3 4">
    <name type="scientific">Alistipes shahii</name>
    <dbReference type="NCBI Taxonomy" id="328814"/>
    <lineage>
        <taxon>Bacteria</taxon>
        <taxon>Pseudomonadati</taxon>
        <taxon>Bacteroidota</taxon>
        <taxon>Bacteroidia</taxon>
        <taxon>Bacteroidales</taxon>
        <taxon>Rikenellaceae</taxon>
        <taxon>Alistipes</taxon>
    </lineage>
</organism>
<dbReference type="PROSITE" id="PS51257">
    <property type="entry name" value="PROKAR_LIPOPROTEIN"/>
    <property type="match status" value="1"/>
</dbReference>